<name>A0A2D2CZS3_METT3</name>
<sequence length="531" mass="57367">MEAKTITLFDCTLRDGGYYTDWDFGDALLERYLDAMRTAVDIRSVEIGYRSPAKKTYFGRFFHLPRALAQHCRDRLRPDQRLAIMLNEKDVRPESVAGLIGDLAGVVNTIRFAVAPSKIGLAIELADACAELGFSVGLNIMYLNTYVRKAAMLAPLARAKTEAVALVDSYGGCMPDEVRDTVAEARAVLPHPIGFHGHDNIGLAFANSLAAIEGGATTLDTTVAGMGRGAGNAKTELALSYLAARCGSELDYSCLSSAVDLFVQMQKDYEWGANLAYMISGFAGLPQADVMDWLGTRRYSLASIVAALRFQGGGEVDDKVYPDLSRSPLRAELGGRPALVIGGGESVIEHVDALKTLAVGSNMTLVHSTTRRAALFDDLRVPQIYCLAGQELGRLSTDAERAILFRENRHVVTSEAPRLVGSAPQSANVYQAPHWVEEDARERLGPVTDEPPLYLAFASAEAIDASDVYLAGFDGYRNASASQQANARDVQAALKLAETRWPHRSIVSVTPTSYNVACVSAYALSQTARTA</sequence>
<dbReference type="RefSeq" id="WP_003610560.1">
    <property type="nucleotide sequence ID" value="NZ_ADVE02000001.1"/>
</dbReference>
<dbReference type="PANTHER" id="PTHR10277:SF9">
    <property type="entry name" value="2-ISOPROPYLMALATE SYNTHASE 1, CHLOROPLASTIC-RELATED"/>
    <property type="match status" value="1"/>
</dbReference>
<keyword evidence="4" id="KW-1185">Reference proteome</keyword>
<dbReference type="Pfam" id="PF00682">
    <property type="entry name" value="HMGL-like"/>
    <property type="match status" value="1"/>
</dbReference>
<evidence type="ECO:0000259" key="2">
    <source>
        <dbReference type="PROSITE" id="PS50991"/>
    </source>
</evidence>
<dbReference type="KEGG" id="mtw:CQW49_09715"/>
<dbReference type="GO" id="GO:0003852">
    <property type="term" value="F:2-isopropylmalate synthase activity"/>
    <property type="evidence" value="ECO:0007669"/>
    <property type="project" value="TreeGrafter"/>
</dbReference>
<dbReference type="InterPro" id="IPR000891">
    <property type="entry name" value="PYR_CT"/>
</dbReference>
<dbReference type="STRING" id="595536.GCA_000178815_03215"/>
<dbReference type="InterPro" id="IPR013785">
    <property type="entry name" value="Aldolase_TIM"/>
</dbReference>
<evidence type="ECO:0000313" key="3">
    <source>
        <dbReference type="EMBL" id="ATQ68129.1"/>
    </source>
</evidence>
<accession>A0A2D2CZS3</accession>
<evidence type="ECO:0000313" key="4">
    <source>
        <dbReference type="Proteomes" id="UP000230709"/>
    </source>
</evidence>
<dbReference type="GO" id="GO:0009098">
    <property type="term" value="P:L-leucine biosynthetic process"/>
    <property type="evidence" value="ECO:0007669"/>
    <property type="project" value="TreeGrafter"/>
</dbReference>
<dbReference type="PANTHER" id="PTHR10277">
    <property type="entry name" value="HOMOCITRATE SYNTHASE-RELATED"/>
    <property type="match status" value="1"/>
</dbReference>
<dbReference type="SUPFAM" id="SSF51569">
    <property type="entry name" value="Aldolase"/>
    <property type="match status" value="1"/>
</dbReference>
<reference evidence="4" key="1">
    <citation type="submission" date="2017-10" db="EMBL/GenBank/DDBJ databases">
        <title>Completed PacBio SMRT sequence of Methylosinus trichosporium OB3b reveals presence of a third large plasmid.</title>
        <authorList>
            <person name="Charles T.C."/>
            <person name="Lynch M.D.J."/>
            <person name="Heil J.R."/>
            <person name="Cheng J."/>
        </authorList>
    </citation>
    <scope>NUCLEOTIDE SEQUENCE [LARGE SCALE GENOMIC DNA]</scope>
    <source>
        <strain evidence="4">OB3b</strain>
    </source>
</reference>
<protein>
    <recommendedName>
        <fullName evidence="2">Pyruvate carboxyltransferase domain-containing protein</fullName>
    </recommendedName>
</protein>
<evidence type="ECO:0000256" key="1">
    <source>
        <dbReference type="ARBA" id="ARBA00023211"/>
    </source>
</evidence>
<dbReference type="Gene3D" id="3.20.20.70">
    <property type="entry name" value="Aldolase class I"/>
    <property type="match status" value="1"/>
</dbReference>
<keyword evidence="1" id="KW-0464">Manganese</keyword>
<proteinExistence type="predicted"/>
<dbReference type="PROSITE" id="PS50991">
    <property type="entry name" value="PYR_CT"/>
    <property type="match status" value="1"/>
</dbReference>
<feature type="domain" description="Pyruvate carboxyltransferase" evidence="2">
    <location>
        <begin position="6"/>
        <end position="265"/>
    </location>
</feature>
<dbReference type="InterPro" id="IPR050073">
    <property type="entry name" value="2-IPM_HCS-like"/>
</dbReference>
<gene>
    <name evidence="3" type="ORF">CQW49_09715</name>
</gene>
<dbReference type="Proteomes" id="UP000230709">
    <property type="component" value="Chromosome"/>
</dbReference>
<dbReference type="AlphaFoldDB" id="A0A2D2CZS3"/>
<organism evidence="3 4">
    <name type="scientific">Methylosinus trichosporium (strain ATCC 35070 / NCIMB 11131 / UNIQEM 75 / OB3b)</name>
    <dbReference type="NCBI Taxonomy" id="595536"/>
    <lineage>
        <taxon>Bacteria</taxon>
        <taxon>Pseudomonadati</taxon>
        <taxon>Pseudomonadota</taxon>
        <taxon>Alphaproteobacteria</taxon>
        <taxon>Hyphomicrobiales</taxon>
        <taxon>Methylocystaceae</taxon>
        <taxon>Methylosinus</taxon>
    </lineage>
</organism>
<dbReference type="EMBL" id="CP023737">
    <property type="protein sequence ID" value="ATQ68129.1"/>
    <property type="molecule type" value="Genomic_DNA"/>
</dbReference>